<dbReference type="GO" id="GO:0051539">
    <property type="term" value="F:4 iron, 4 sulfur cluster binding"/>
    <property type="evidence" value="ECO:0007669"/>
    <property type="project" value="UniProtKB-KW"/>
</dbReference>
<dbReference type="InterPro" id="IPR009016">
    <property type="entry name" value="Fe_hydrogenase"/>
</dbReference>
<protein>
    <recommendedName>
        <fullName evidence="9">Ferredoxin</fullName>
    </recommendedName>
</protein>
<dbReference type="STRING" id="1817863.A2Y62_17650"/>
<evidence type="ECO:0000256" key="2">
    <source>
        <dbReference type="ARBA" id="ARBA00022723"/>
    </source>
</evidence>
<name>A0A1F5VP34_9BACT</name>
<dbReference type="InterPro" id="IPR017900">
    <property type="entry name" value="4Fe4S_Fe_S_CS"/>
</dbReference>
<evidence type="ECO:0000313" key="7">
    <source>
        <dbReference type="EMBL" id="OGF65194.1"/>
    </source>
</evidence>
<accession>A0A1F5VP34</accession>
<evidence type="ECO:0000259" key="6">
    <source>
        <dbReference type="PROSITE" id="PS51656"/>
    </source>
</evidence>
<dbReference type="GO" id="GO:0046872">
    <property type="term" value="F:metal ion binding"/>
    <property type="evidence" value="ECO:0007669"/>
    <property type="project" value="UniProtKB-KW"/>
</dbReference>
<dbReference type="Pfam" id="PF13237">
    <property type="entry name" value="Fer4_10"/>
    <property type="match status" value="1"/>
</dbReference>
<dbReference type="InterPro" id="IPR050340">
    <property type="entry name" value="Cytosolic_Fe-S_CAF"/>
</dbReference>
<dbReference type="Gene3D" id="3.30.70.20">
    <property type="match status" value="1"/>
</dbReference>
<dbReference type="InterPro" id="IPR017896">
    <property type="entry name" value="4Fe4S_Fe-S-bd"/>
</dbReference>
<gene>
    <name evidence="7" type="ORF">A2Y62_17650</name>
</gene>
<evidence type="ECO:0000256" key="3">
    <source>
        <dbReference type="ARBA" id="ARBA00023004"/>
    </source>
</evidence>
<keyword evidence="3" id="KW-0408">Iron</keyword>
<keyword evidence="1" id="KW-0004">4Fe-4S</keyword>
<dbReference type="EMBL" id="MFGW01000114">
    <property type="protein sequence ID" value="OGF65194.1"/>
    <property type="molecule type" value="Genomic_DNA"/>
</dbReference>
<keyword evidence="4" id="KW-0411">Iron-sulfur</keyword>
<dbReference type="Pfam" id="PF04060">
    <property type="entry name" value="FeS"/>
    <property type="match status" value="1"/>
</dbReference>
<evidence type="ECO:0008006" key="9">
    <source>
        <dbReference type="Google" id="ProtNLM"/>
    </source>
</evidence>
<keyword evidence="2" id="KW-0479">Metal-binding</keyword>
<comment type="caution">
    <text evidence="7">The sequence shown here is derived from an EMBL/GenBank/DDBJ whole genome shotgun (WGS) entry which is preliminary data.</text>
</comment>
<reference evidence="7 8" key="1">
    <citation type="journal article" date="2016" name="Nat. Commun.">
        <title>Thousands of microbial genomes shed light on interconnected biogeochemical processes in an aquifer system.</title>
        <authorList>
            <person name="Anantharaman K."/>
            <person name="Brown C.T."/>
            <person name="Hug L.A."/>
            <person name="Sharon I."/>
            <person name="Castelle C.J."/>
            <person name="Probst A.J."/>
            <person name="Thomas B.C."/>
            <person name="Singh A."/>
            <person name="Wilkins M.J."/>
            <person name="Karaoz U."/>
            <person name="Brodie E.L."/>
            <person name="Williams K.H."/>
            <person name="Hubbard S.S."/>
            <person name="Banfield J.F."/>
        </authorList>
    </citation>
    <scope>NUCLEOTIDE SEQUENCE [LARGE SCALE GENOMIC DNA]</scope>
</reference>
<evidence type="ECO:0000256" key="4">
    <source>
        <dbReference type="ARBA" id="ARBA00023014"/>
    </source>
</evidence>
<dbReference type="AlphaFoldDB" id="A0A1F5VP34"/>
<dbReference type="InterPro" id="IPR007202">
    <property type="entry name" value="4Fe-4S_dom"/>
</dbReference>
<dbReference type="Pfam" id="PF02906">
    <property type="entry name" value="Fe_hyd_lg_C"/>
    <property type="match status" value="1"/>
</dbReference>
<dbReference type="PROSITE" id="PS51379">
    <property type="entry name" value="4FE4S_FER_2"/>
    <property type="match status" value="2"/>
</dbReference>
<dbReference type="PANTHER" id="PTHR11615">
    <property type="entry name" value="NITRATE, FORMATE, IRON DEHYDROGENASE"/>
    <property type="match status" value="1"/>
</dbReference>
<dbReference type="SUPFAM" id="SSF54862">
    <property type="entry name" value="4Fe-4S ferredoxins"/>
    <property type="match status" value="1"/>
</dbReference>
<evidence type="ECO:0000259" key="5">
    <source>
        <dbReference type="PROSITE" id="PS51379"/>
    </source>
</evidence>
<evidence type="ECO:0000313" key="8">
    <source>
        <dbReference type="Proteomes" id="UP000178943"/>
    </source>
</evidence>
<dbReference type="Gene3D" id="3.40.950.10">
    <property type="entry name" value="Fe-only Hydrogenase (Larger Subunit), Chain L, domain 3"/>
    <property type="match status" value="1"/>
</dbReference>
<dbReference type="PROSITE" id="PS00198">
    <property type="entry name" value="4FE4S_FER_1"/>
    <property type="match status" value="1"/>
</dbReference>
<feature type="domain" description="4Fe-4S" evidence="6">
    <location>
        <begin position="381"/>
        <end position="440"/>
    </location>
</feature>
<sequence>MSLKYIQKLGKEQGFISGLILMNEKTKYVPTIYIDETRCDGKMACMRICPTYAIRVKQGAARIINNLCIDCGECIKVCPNKAIKPITNTFKDINSIGPVYAVASPALYAQFGKDIHPHLIHEGLRRIGFAGSYDITKYCVILRRAIERFISESKGQKPVISSHCPVIVSMIEVQFPSLIENLLPMREPRELAAIEIKKNLNNKDAALIYVTPCSAKILDVKSPRWKEGSSIDGALSIRDIYNPLLSAILEIKNPAAPDIQIYAEGIEWAAEGGIVDHLPESVLSLSSSGIANAKKVLSDIEFSKLREIDFVELYACDSGCSGGSLVVENTYMARNKIKSIISLPSMAKDTIPDYAEVELKREWLGLHTKQTPVVDLHSAIGKMKDKERIYLNLPKVDCGLCGCPTCSVFADDIVNNKASLNECIFEELSQMKKDFNLIFQRWKQE</sequence>
<dbReference type="Proteomes" id="UP000178943">
    <property type="component" value="Unassembled WGS sequence"/>
</dbReference>
<evidence type="ECO:0000256" key="1">
    <source>
        <dbReference type="ARBA" id="ARBA00022485"/>
    </source>
</evidence>
<organism evidence="7 8">
    <name type="scientific">Candidatus Fischerbacteria bacterium RBG_13_37_8</name>
    <dbReference type="NCBI Taxonomy" id="1817863"/>
    <lineage>
        <taxon>Bacteria</taxon>
        <taxon>Candidatus Fischeribacteriota</taxon>
    </lineage>
</organism>
<feature type="domain" description="4Fe-4S ferredoxin-type" evidence="5">
    <location>
        <begin position="59"/>
        <end position="88"/>
    </location>
</feature>
<dbReference type="InterPro" id="IPR004108">
    <property type="entry name" value="Fe_hydrogenase_lsu_C"/>
</dbReference>
<dbReference type="SUPFAM" id="SSF53920">
    <property type="entry name" value="Fe-only hydrogenase"/>
    <property type="match status" value="1"/>
</dbReference>
<dbReference type="PROSITE" id="PS51656">
    <property type="entry name" value="4FE4S"/>
    <property type="match status" value="1"/>
</dbReference>
<proteinExistence type="predicted"/>
<feature type="domain" description="4Fe-4S ferredoxin-type" evidence="5">
    <location>
        <begin position="30"/>
        <end position="58"/>
    </location>
</feature>
<dbReference type="Gene3D" id="1.10.15.40">
    <property type="entry name" value="Electron transport complex subunit B, putative Fe-S cluster"/>
    <property type="match status" value="1"/>
</dbReference>